<dbReference type="InterPro" id="IPR000182">
    <property type="entry name" value="GNAT_dom"/>
</dbReference>
<dbReference type="Gene3D" id="3.40.630.30">
    <property type="match status" value="1"/>
</dbReference>
<dbReference type="PROSITE" id="PS51186">
    <property type="entry name" value="GNAT"/>
    <property type="match status" value="1"/>
</dbReference>
<dbReference type="EC" id="2.3.1.-" evidence="2"/>
<dbReference type="InterPro" id="IPR016181">
    <property type="entry name" value="Acyl_CoA_acyltransferase"/>
</dbReference>
<evidence type="ECO:0000259" key="1">
    <source>
        <dbReference type="PROSITE" id="PS51186"/>
    </source>
</evidence>
<name>A0A377PH23_HAFAL</name>
<dbReference type="InterPro" id="IPR051531">
    <property type="entry name" value="N-acetyltransferase"/>
</dbReference>
<gene>
    <name evidence="2" type="primary">ydaF_1</name>
    <name evidence="2" type="ORF">NCTC8105_01698</name>
</gene>
<dbReference type="CDD" id="cd04301">
    <property type="entry name" value="NAT_SF"/>
    <property type="match status" value="1"/>
</dbReference>
<sequence length="186" mass="21623">MVMLETQRLIMRQINESDWTFFSDLYRDEQAMALIADTQTEQQILAAFDCRLPEWRNELPQWLCLVMIDRDSGQRVGLTGFVSEWMPHRMAEVGFIISPQFQRKGYGKESLTALIHFAFSQCGYHKLKAVVTSGNEASRGLLIRSGFQQEGCLRQNYFLQGKWHDDWVFGLLAEEYSRGEPLLRFG</sequence>
<dbReference type="AlphaFoldDB" id="A0A377PH23"/>
<evidence type="ECO:0000313" key="2">
    <source>
        <dbReference type="EMBL" id="STQ79605.1"/>
    </source>
</evidence>
<dbReference type="RefSeq" id="WP_043492199.1">
    <property type="nucleotide sequence ID" value="NZ_JBQEGP010000014.1"/>
</dbReference>
<evidence type="ECO:0000313" key="3">
    <source>
        <dbReference type="Proteomes" id="UP000254821"/>
    </source>
</evidence>
<proteinExistence type="predicted"/>
<reference evidence="2 3" key="1">
    <citation type="submission" date="2018-06" db="EMBL/GenBank/DDBJ databases">
        <authorList>
            <consortium name="Pathogen Informatics"/>
            <person name="Doyle S."/>
        </authorList>
    </citation>
    <scope>NUCLEOTIDE SEQUENCE [LARGE SCALE GENOMIC DNA]</scope>
    <source>
        <strain evidence="2 3">NCTC8105</strain>
    </source>
</reference>
<dbReference type="SUPFAM" id="SSF55729">
    <property type="entry name" value="Acyl-CoA N-acyltransferases (Nat)"/>
    <property type="match status" value="1"/>
</dbReference>
<dbReference type="PANTHER" id="PTHR43792">
    <property type="entry name" value="GNAT FAMILY, PUTATIVE (AFU_ORTHOLOGUE AFUA_3G00765)-RELATED-RELATED"/>
    <property type="match status" value="1"/>
</dbReference>
<keyword evidence="2" id="KW-0808">Transferase</keyword>
<dbReference type="Proteomes" id="UP000254821">
    <property type="component" value="Unassembled WGS sequence"/>
</dbReference>
<dbReference type="GO" id="GO:0016747">
    <property type="term" value="F:acyltransferase activity, transferring groups other than amino-acyl groups"/>
    <property type="evidence" value="ECO:0007669"/>
    <property type="project" value="InterPro"/>
</dbReference>
<keyword evidence="2" id="KW-0012">Acyltransferase</keyword>
<organism evidence="2 3">
    <name type="scientific">Hafnia alvei</name>
    <dbReference type="NCBI Taxonomy" id="569"/>
    <lineage>
        <taxon>Bacteria</taxon>
        <taxon>Pseudomonadati</taxon>
        <taxon>Pseudomonadota</taxon>
        <taxon>Gammaproteobacteria</taxon>
        <taxon>Enterobacterales</taxon>
        <taxon>Hafniaceae</taxon>
        <taxon>Hafnia</taxon>
    </lineage>
</organism>
<dbReference type="Pfam" id="PF13302">
    <property type="entry name" value="Acetyltransf_3"/>
    <property type="match status" value="1"/>
</dbReference>
<protein>
    <submittedName>
        <fullName evidence="2">Ribosomal N-acetyltransferase YdaF</fullName>
        <ecNumber evidence="2">2.3.1.-</ecNumber>
    </submittedName>
</protein>
<accession>A0A377PH23</accession>
<dbReference type="EMBL" id="UGHP01000001">
    <property type="protein sequence ID" value="STQ79605.1"/>
    <property type="molecule type" value="Genomic_DNA"/>
</dbReference>
<feature type="domain" description="N-acetyltransferase" evidence="1">
    <location>
        <begin position="9"/>
        <end position="174"/>
    </location>
</feature>
<dbReference type="PANTHER" id="PTHR43792:SF1">
    <property type="entry name" value="N-ACETYLTRANSFERASE DOMAIN-CONTAINING PROTEIN"/>
    <property type="match status" value="1"/>
</dbReference>